<dbReference type="PROSITE" id="PS52002">
    <property type="entry name" value="SM"/>
    <property type="match status" value="1"/>
</dbReference>
<reference evidence="6" key="1">
    <citation type="journal article" date="2018" name="Nat. Microbiol.">
        <title>Leveraging single-cell genomics to expand the fungal tree of life.</title>
        <authorList>
            <person name="Ahrendt S.R."/>
            <person name="Quandt C.A."/>
            <person name="Ciobanu D."/>
            <person name="Clum A."/>
            <person name="Salamov A."/>
            <person name="Andreopoulos B."/>
            <person name="Cheng J.F."/>
            <person name="Woyke T."/>
            <person name="Pelin A."/>
            <person name="Henrissat B."/>
            <person name="Reynolds N.K."/>
            <person name="Benny G.L."/>
            <person name="Smith M.E."/>
            <person name="James T.Y."/>
            <person name="Grigoriev I.V."/>
        </authorList>
    </citation>
    <scope>NUCLEOTIDE SEQUENCE [LARGE SCALE GENOMIC DNA]</scope>
    <source>
        <strain evidence="6">Baker2002</strain>
    </source>
</reference>
<proteinExistence type="inferred from homology"/>
<dbReference type="InterPro" id="IPR047575">
    <property type="entry name" value="Sm"/>
</dbReference>
<dbReference type="GO" id="GO:0071004">
    <property type="term" value="C:U2-type prespliceosome"/>
    <property type="evidence" value="ECO:0007669"/>
    <property type="project" value="TreeGrafter"/>
</dbReference>
<dbReference type="AlphaFoldDB" id="A0A4P9ZJW7"/>
<dbReference type="InterPro" id="IPR044641">
    <property type="entry name" value="Lsm7/SmG-like"/>
</dbReference>
<dbReference type="PANTHER" id="PTHR10553:SF2">
    <property type="entry name" value="SMALL NUCLEAR RIBONUCLEOPROTEIN G"/>
    <property type="match status" value="1"/>
</dbReference>
<dbReference type="GO" id="GO:0005687">
    <property type="term" value="C:U4 snRNP"/>
    <property type="evidence" value="ECO:0007669"/>
    <property type="project" value="TreeGrafter"/>
</dbReference>
<dbReference type="EMBL" id="ML004431">
    <property type="protein sequence ID" value="RKP32400.1"/>
    <property type="molecule type" value="Genomic_DNA"/>
</dbReference>
<dbReference type="GO" id="GO:0005685">
    <property type="term" value="C:U1 snRNP"/>
    <property type="evidence" value="ECO:0007669"/>
    <property type="project" value="TreeGrafter"/>
</dbReference>
<dbReference type="GO" id="GO:0071013">
    <property type="term" value="C:catalytic step 2 spliceosome"/>
    <property type="evidence" value="ECO:0007669"/>
    <property type="project" value="TreeGrafter"/>
</dbReference>
<accession>A0A4P9ZJW7</accession>
<comment type="similarity">
    <text evidence="1">Belongs to the snRNP Sm proteins family.</text>
</comment>
<dbReference type="Pfam" id="PF01423">
    <property type="entry name" value="LSM"/>
    <property type="match status" value="1"/>
</dbReference>
<dbReference type="GO" id="GO:0071011">
    <property type="term" value="C:precatalytic spliceosome"/>
    <property type="evidence" value="ECO:0007669"/>
    <property type="project" value="TreeGrafter"/>
</dbReference>
<evidence type="ECO:0000313" key="6">
    <source>
        <dbReference type="Proteomes" id="UP000268321"/>
    </source>
</evidence>
<dbReference type="InterPro" id="IPR010920">
    <property type="entry name" value="LSM_dom_sf"/>
</dbReference>
<dbReference type="GO" id="GO:0034719">
    <property type="term" value="C:SMN-Sm protein complex"/>
    <property type="evidence" value="ECO:0007669"/>
    <property type="project" value="TreeGrafter"/>
</dbReference>
<evidence type="ECO:0000256" key="3">
    <source>
        <dbReference type="ARBA" id="ARBA00041356"/>
    </source>
</evidence>
<feature type="non-terminal residue" evidence="5">
    <location>
        <position position="1"/>
    </location>
</feature>
<feature type="non-terminal residue" evidence="5">
    <location>
        <position position="61"/>
    </location>
</feature>
<dbReference type="Proteomes" id="UP000268321">
    <property type="component" value="Unassembled WGS sequence"/>
</dbReference>
<dbReference type="GO" id="GO:0005682">
    <property type="term" value="C:U5 snRNP"/>
    <property type="evidence" value="ECO:0007669"/>
    <property type="project" value="TreeGrafter"/>
</dbReference>
<evidence type="ECO:0000256" key="2">
    <source>
        <dbReference type="ARBA" id="ARBA00023274"/>
    </source>
</evidence>
<dbReference type="Gene3D" id="2.30.30.100">
    <property type="match status" value="1"/>
</dbReference>
<name>A0A4P9ZJW7_9ASCO</name>
<keyword evidence="2" id="KW-0687">Ribonucleoprotein</keyword>
<dbReference type="GO" id="GO:0000398">
    <property type="term" value="P:mRNA splicing, via spliceosome"/>
    <property type="evidence" value="ECO:0007669"/>
    <property type="project" value="TreeGrafter"/>
</dbReference>
<gene>
    <name evidence="5" type="ORF">METBISCDRAFT_6868</name>
</gene>
<keyword evidence="6" id="KW-1185">Reference proteome</keyword>
<dbReference type="InterPro" id="IPR001163">
    <property type="entry name" value="Sm_dom_euk/arc"/>
</dbReference>
<dbReference type="GO" id="GO:0003723">
    <property type="term" value="F:RNA binding"/>
    <property type="evidence" value="ECO:0007669"/>
    <property type="project" value="InterPro"/>
</dbReference>
<organism evidence="5 6">
    <name type="scientific">Metschnikowia bicuspidata</name>
    <dbReference type="NCBI Taxonomy" id="27322"/>
    <lineage>
        <taxon>Eukaryota</taxon>
        <taxon>Fungi</taxon>
        <taxon>Dikarya</taxon>
        <taxon>Ascomycota</taxon>
        <taxon>Saccharomycotina</taxon>
        <taxon>Pichiomycetes</taxon>
        <taxon>Metschnikowiaceae</taxon>
        <taxon>Metschnikowia</taxon>
    </lineage>
</organism>
<dbReference type="GO" id="GO:0005686">
    <property type="term" value="C:U2 snRNP"/>
    <property type="evidence" value="ECO:0007669"/>
    <property type="project" value="TreeGrafter"/>
</dbReference>
<dbReference type="PANTHER" id="PTHR10553">
    <property type="entry name" value="SMALL NUCLEAR RIBONUCLEOPROTEIN"/>
    <property type="match status" value="1"/>
</dbReference>
<feature type="domain" description="Sm" evidence="4">
    <location>
        <begin position="1"/>
        <end position="61"/>
    </location>
</feature>
<dbReference type="GO" id="GO:0097526">
    <property type="term" value="C:spliceosomal tri-snRNP complex"/>
    <property type="evidence" value="ECO:0007669"/>
    <property type="project" value="TreeGrafter"/>
</dbReference>
<evidence type="ECO:0000313" key="5">
    <source>
        <dbReference type="EMBL" id="RKP32400.1"/>
    </source>
</evidence>
<dbReference type="SMART" id="SM00651">
    <property type="entry name" value="Sm"/>
    <property type="match status" value="1"/>
</dbReference>
<evidence type="ECO:0000256" key="1">
    <source>
        <dbReference type="ARBA" id="ARBA00006850"/>
    </source>
</evidence>
<evidence type="ECO:0000259" key="4">
    <source>
        <dbReference type="PROSITE" id="PS52002"/>
    </source>
</evidence>
<dbReference type="OrthoDB" id="2146at2759"/>
<sequence>EYLDKKVTVHLNGSRRVTGTFTGYDVFLNVTLSNALEYDSKGNAVSIGSTVIRGSSIVSVE</sequence>
<dbReference type="SUPFAM" id="SSF50182">
    <property type="entry name" value="Sm-like ribonucleoproteins"/>
    <property type="match status" value="1"/>
</dbReference>
<protein>
    <recommendedName>
        <fullName evidence="3">Sm protein G</fullName>
    </recommendedName>
</protein>